<feature type="active site" description="Proton donor/acceptor" evidence="1">
    <location>
        <position position="83"/>
    </location>
</feature>
<dbReference type="Proteomes" id="UP000198604">
    <property type="component" value="Unassembled WGS sequence"/>
</dbReference>
<dbReference type="RefSeq" id="WP_176694204.1">
    <property type="nucleotide sequence ID" value="NZ_CTEN01000001.1"/>
</dbReference>
<keyword evidence="5" id="KW-1185">Reference proteome</keyword>
<dbReference type="EMBL" id="CTEN01000001">
    <property type="protein sequence ID" value="CQR24169.1"/>
    <property type="molecule type" value="Genomic_DNA"/>
</dbReference>
<dbReference type="SUPFAM" id="SSF53254">
    <property type="entry name" value="Phosphoglycerate mutase-like"/>
    <property type="match status" value="1"/>
</dbReference>
<accession>A0A0E4H307</accession>
<sequence>MRLYLVRHGETYLNKYKRMQGWADTPLTDAGIEMARECGEHLKQYPITQMITSDMGRTIQTGNEIAKVLGLKSDIKQIPAFRETFFGYYEGADADQAWTDVAQKNGFALVGELYQSAKISDIENCFHKADPTGDAEDYYTFMSRVIAGLEQVEATYDKGDHIVIVTHGNTIRNLACYVDPSVNPTEQLVNAGVSIIEIADGTRNLISYNIKPNDTWRLSDEVSTTD</sequence>
<feature type="binding site" evidence="2">
    <location>
        <begin position="168"/>
        <end position="169"/>
    </location>
    <ligand>
        <name>substrate</name>
    </ligand>
</feature>
<evidence type="ECO:0000256" key="2">
    <source>
        <dbReference type="PIRSR" id="PIRSR613078-2"/>
    </source>
</evidence>
<name>A0A0E4H307_9STRE</name>
<feature type="binding site" evidence="2">
    <location>
        <position position="57"/>
    </location>
    <ligand>
        <name>substrate</name>
    </ligand>
</feature>
<dbReference type="GO" id="GO:0016791">
    <property type="term" value="F:phosphatase activity"/>
    <property type="evidence" value="ECO:0007669"/>
    <property type="project" value="TreeGrafter"/>
</dbReference>
<evidence type="ECO:0000313" key="5">
    <source>
        <dbReference type="Proteomes" id="UP000198604"/>
    </source>
</evidence>
<dbReference type="Pfam" id="PF00300">
    <property type="entry name" value="His_Phos_1"/>
    <property type="match status" value="1"/>
</dbReference>
<dbReference type="CDD" id="cd07067">
    <property type="entry name" value="HP_PGM_like"/>
    <property type="match status" value="1"/>
</dbReference>
<dbReference type="GO" id="GO:0005737">
    <property type="term" value="C:cytoplasm"/>
    <property type="evidence" value="ECO:0007669"/>
    <property type="project" value="TreeGrafter"/>
</dbReference>
<evidence type="ECO:0000313" key="4">
    <source>
        <dbReference type="EMBL" id="CQR24169.1"/>
    </source>
</evidence>
<dbReference type="InterPro" id="IPR029033">
    <property type="entry name" value="His_PPase_superfam"/>
</dbReference>
<evidence type="ECO:0000256" key="1">
    <source>
        <dbReference type="PIRSR" id="PIRSR613078-1"/>
    </source>
</evidence>
<dbReference type="InterPro" id="IPR013078">
    <property type="entry name" value="His_Pase_superF_clade-1"/>
</dbReference>
<dbReference type="STRING" id="1608583.BN1356_00530"/>
<dbReference type="Gene3D" id="3.40.50.1240">
    <property type="entry name" value="Phosphoglycerate mutase-like"/>
    <property type="match status" value="1"/>
</dbReference>
<feature type="site" description="Transition state stabilizer" evidence="3">
    <location>
        <position position="167"/>
    </location>
</feature>
<gene>
    <name evidence="4" type="ORF">BN1356_00530</name>
</gene>
<organism evidence="4 5">
    <name type="scientific">Streptococcus varani</name>
    <dbReference type="NCBI Taxonomy" id="1608583"/>
    <lineage>
        <taxon>Bacteria</taxon>
        <taxon>Bacillati</taxon>
        <taxon>Bacillota</taxon>
        <taxon>Bacilli</taxon>
        <taxon>Lactobacillales</taxon>
        <taxon>Streptococcaceae</taxon>
        <taxon>Streptococcus</taxon>
    </lineage>
</organism>
<proteinExistence type="predicted"/>
<reference evidence="5" key="1">
    <citation type="submission" date="2015-03" db="EMBL/GenBank/DDBJ databases">
        <authorList>
            <person name="Urmite Genomes"/>
        </authorList>
    </citation>
    <scope>NUCLEOTIDE SEQUENCE [LARGE SCALE GENOMIC DNA]</scope>
    <source>
        <strain evidence="5">FF10</strain>
    </source>
</reference>
<dbReference type="SMART" id="SM00855">
    <property type="entry name" value="PGAM"/>
    <property type="match status" value="1"/>
</dbReference>
<protein>
    <submittedName>
        <fullName evidence="4">Phosphoglycerate mutase</fullName>
    </submittedName>
</protein>
<feature type="binding site" evidence="2">
    <location>
        <begin position="7"/>
        <end position="14"/>
    </location>
    <ligand>
        <name>substrate</name>
    </ligand>
</feature>
<dbReference type="PANTHER" id="PTHR48100:SF9">
    <property type="entry name" value="PHOSPHOGLYCERATE MUTASE 2 PARALOG"/>
    <property type="match status" value="1"/>
</dbReference>
<dbReference type="AlphaFoldDB" id="A0A0E4H307"/>
<evidence type="ECO:0000256" key="3">
    <source>
        <dbReference type="PIRSR" id="PIRSR613078-3"/>
    </source>
</evidence>
<dbReference type="PANTHER" id="PTHR48100">
    <property type="entry name" value="BROAD-SPECIFICITY PHOSPHATASE YOR283W-RELATED"/>
    <property type="match status" value="1"/>
</dbReference>
<feature type="active site" description="Tele-phosphohistidine intermediate" evidence="1">
    <location>
        <position position="8"/>
    </location>
</feature>
<dbReference type="InterPro" id="IPR050275">
    <property type="entry name" value="PGM_Phosphatase"/>
</dbReference>